<evidence type="ECO:0000313" key="4">
    <source>
        <dbReference type="EMBL" id="GGG69952.1"/>
    </source>
</evidence>
<keyword evidence="1" id="KW-1133">Transmembrane helix</keyword>
<organism evidence="4 5">
    <name type="scientific">Paenibacillus radicis</name>
    <name type="common">ex Gao et al. 2016</name>
    <dbReference type="NCBI Taxonomy" id="1737354"/>
    <lineage>
        <taxon>Bacteria</taxon>
        <taxon>Bacillati</taxon>
        <taxon>Bacillota</taxon>
        <taxon>Bacilli</taxon>
        <taxon>Bacillales</taxon>
        <taxon>Paenibacillaceae</taxon>
        <taxon>Paenibacillus</taxon>
    </lineage>
</organism>
<evidence type="ECO:0008006" key="6">
    <source>
        <dbReference type="Google" id="ProtNLM"/>
    </source>
</evidence>
<feature type="transmembrane region" description="Helical" evidence="1">
    <location>
        <begin position="84"/>
        <end position="109"/>
    </location>
</feature>
<reference evidence="4 5" key="1">
    <citation type="journal article" date="2014" name="Int. J. Syst. Evol. Microbiol.">
        <title>Complete genome sequence of Corynebacterium casei LMG S-19264T (=DSM 44701T), isolated from a smear-ripened cheese.</title>
        <authorList>
            <consortium name="US DOE Joint Genome Institute (JGI-PGF)"/>
            <person name="Walter F."/>
            <person name="Albersmeier A."/>
            <person name="Kalinowski J."/>
            <person name="Ruckert C."/>
        </authorList>
    </citation>
    <scope>NUCLEOTIDE SEQUENCE [LARGE SCALE GENOMIC DNA]</scope>
    <source>
        <strain evidence="4 5">CGMCC 1.15286</strain>
    </source>
</reference>
<dbReference type="EMBL" id="BMHY01000004">
    <property type="protein sequence ID" value="GGG69952.1"/>
    <property type="molecule type" value="Genomic_DNA"/>
</dbReference>
<dbReference type="Pfam" id="PF13791">
    <property type="entry name" value="Sigma_reg_C"/>
    <property type="match status" value="1"/>
</dbReference>
<evidence type="ECO:0000256" key="1">
    <source>
        <dbReference type="SAM" id="Phobius"/>
    </source>
</evidence>
<evidence type="ECO:0000259" key="2">
    <source>
        <dbReference type="Pfam" id="PF13791"/>
    </source>
</evidence>
<dbReference type="AlphaFoldDB" id="A0A917H741"/>
<feature type="domain" description="Sigma factor regulator N-terminal" evidence="3">
    <location>
        <begin position="74"/>
        <end position="164"/>
    </location>
</feature>
<dbReference type="Pfam" id="PF13800">
    <property type="entry name" value="Sigma_reg_N"/>
    <property type="match status" value="1"/>
</dbReference>
<feature type="domain" description="Sigma factor regulator C-terminal" evidence="2">
    <location>
        <begin position="228"/>
        <end position="403"/>
    </location>
</feature>
<proteinExistence type="predicted"/>
<dbReference type="InterPro" id="IPR029101">
    <property type="entry name" value="Sigma_reg_N"/>
</dbReference>
<gene>
    <name evidence="4" type="ORF">GCM10010918_26490</name>
</gene>
<accession>A0A917H741</accession>
<evidence type="ECO:0000259" key="3">
    <source>
        <dbReference type="Pfam" id="PF13800"/>
    </source>
</evidence>
<dbReference type="InterPro" id="IPR025672">
    <property type="entry name" value="Sigma_reg_C_dom"/>
</dbReference>
<dbReference type="Proteomes" id="UP000600247">
    <property type="component" value="Unassembled WGS sequence"/>
</dbReference>
<protein>
    <recommendedName>
        <fullName evidence="6">Anti-sigma factor</fullName>
    </recommendedName>
</protein>
<keyword evidence="5" id="KW-1185">Reference proteome</keyword>
<keyword evidence="1" id="KW-0472">Membrane</keyword>
<keyword evidence="1" id="KW-0812">Transmembrane</keyword>
<dbReference type="RefSeq" id="WP_188889646.1">
    <property type="nucleotide sequence ID" value="NZ_BMHY01000004.1"/>
</dbReference>
<sequence>MSEDFKRKLQDYAAGKLTDEEREEVELEMEKMEVYQAYLEEVIINPDPELAGEGKEGQTIRNPMPSASLNEAVIIRRGKWKARVMNVFTVLSVLLVLTVISSVITGVFYGSGTPDRMAAYRDVVESAVAVSQPNVKVNVNGSGNAFFTMDFKGKLNKRVGDEDIAVADFSMRFLMNLASAPNITWQENNMGGNRFFYHPDYKPGEESEQQEVNRGEAERFDQNEWAMLEKLPEGTVAEAYLSFDRLFSTDEVLKKFEHKNMDPVWFAVDTGLDLKFVDSGGVIINPVGFPYLPVWQSDDLTVDFYSEKKTGLGKMVSSGGHYPSLEAYGDGEKRNGYFKKTLSMLQKNKGISAKAAPFLQLDRTIDYVDKNGVKLYGAVITGPVKELLKLREESWIRDLRVGDVQLWNWQPRE</sequence>
<name>A0A917H741_9BACL</name>
<comment type="caution">
    <text evidence="4">The sequence shown here is derived from an EMBL/GenBank/DDBJ whole genome shotgun (WGS) entry which is preliminary data.</text>
</comment>
<evidence type="ECO:0000313" key="5">
    <source>
        <dbReference type="Proteomes" id="UP000600247"/>
    </source>
</evidence>